<sequence length="858" mass="96992">MAENKLDEIERDTDTEEAIQIIQELLAFIEGEADAREGGEEQERRLIVKIKEKYLELQQSRKTLEDELKMLGEKLNISEDAKVSTSQHSLPAKVPEVTIRREFRICGQIGEGGQRDKLSFTNLMHQIESGLRKGHGESEIIEAVIRAISPGLKLRDMLEIKTELTLPQLKTILKGHYKEDDTSDLYQKLINISQEPKESAQDFLFRAIELKDRLLFASKGRESEEHYSADLVKRKFLRSVATGLLSDNIKYQIKPYLDDMDVTDETLIERVNEAANLETERLNKLKRNSTKASRLNELQTTSNKWDNSHNPSAQSSLQRKTTELPKEKAETVQLSPEPEMHTLVRELKTEVAEMKRMVLASISAGKSPNSSHLMGNKGTRKRTCKSCQDKGEDVTCSHCFKCGQLGHISRGCRAPRQVQGNARGITLGPHVCLGHIESVKAVYPAAIQPVAHEPPAGPEEATEKNTDCSGINCSTTDCNEAWDPPVMLDHLSSEQQTLVLSHLVDQLSTPPILGYPDLNEPFILHTDASQAGLGAVLYQRNHGMLKVIAYGSRTLTYTRFGFPERLHHDLGREFENKLLQRLKTLSGVQGSHTSPYYPQGNGQTERFNRTLLSMLRTLTEEQKSDWKNHLPEVIHAYNCTANEATGYSPFFLLFGRPPRLPVDLLFGVESQDCSGSYQNYVEKWGKRMAEAYEIASLTRVNKKKRENSHTNRQTQVNNHTQRTNNEEESDDDFPTVTLTWPSGAHQNATALDPTAQEFYPQVAKTVPEMSEPLQTPEEGQEEHVHMEVNAGGGEDAIATDTESSGEEMEVEIKQKEVHPQRQRRQPQTLTYDKLGQPSFRERTVFTKEVSVSGYWRPW</sequence>
<comment type="caution">
    <text evidence="1">The sequence shown here is derived from an EMBL/GenBank/DDBJ whole genome shotgun (WGS) entry which is preliminary data.</text>
</comment>
<evidence type="ECO:0000313" key="1">
    <source>
        <dbReference type="EMBL" id="KAI3369838.1"/>
    </source>
</evidence>
<dbReference type="Proteomes" id="UP000831701">
    <property type="component" value="Chromosome 7"/>
</dbReference>
<proteinExistence type="predicted"/>
<protein>
    <submittedName>
        <fullName evidence="1">Uncharacterized protein</fullName>
    </submittedName>
</protein>
<organism evidence="1 2">
    <name type="scientific">Scortum barcoo</name>
    <name type="common">barcoo grunter</name>
    <dbReference type="NCBI Taxonomy" id="214431"/>
    <lineage>
        <taxon>Eukaryota</taxon>
        <taxon>Metazoa</taxon>
        <taxon>Chordata</taxon>
        <taxon>Craniata</taxon>
        <taxon>Vertebrata</taxon>
        <taxon>Euteleostomi</taxon>
        <taxon>Actinopterygii</taxon>
        <taxon>Neopterygii</taxon>
        <taxon>Teleostei</taxon>
        <taxon>Neoteleostei</taxon>
        <taxon>Acanthomorphata</taxon>
        <taxon>Eupercaria</taxon>
        <taxon>Centrarchiformes</taxon>
        <taxon>Terapontoidei</taxon>
        <taxon>Terapontidae</taxon>
        <taxon>Scortum</taxon>
    </lineage>
</organism>
<name>A0ACB8WQW7_9TELE</name>
<reference evidence="1" key="1">
    <citation type="submission" date="2022-04" db="EMBL/GenBank/DDBJ databases">
        <title>Jade perch genome.</title>
        <authorList>
            <person name="Chao B."/>
        </authorList>
    </citation>
    <scope>NUCLEOTIDE SEQUENCE</scope>
    <source>
        <strain evidence="1">CB-2022</strain>
    </source>
</reference>
<evidence type="ECO:0000313" key="2">
    <source>
        <dbReference type="Proteomes" id="UP000831701"/>
    </source>
</evidence>
<gene>
    <name evidence="1" type="ORF">L3Q82_024420</name>
</gene>
<dbReference type="EMBL" id="CM041537">
    <property type="protein sequence ID" value="KAI3369838.1"/>
    <property type="molecule type" value="Genomic_DNA"/>
</dbReference>
<keyword evidence="2" id="KW-1185">Reference proteome</keyword>
<accession>A0ACB8WQW7</accession>